<comment type="caution">
    <text evidence="2">The sequence shown here is derived from an EMBL/GenBank/DDBJ whole genome shotgun (WGS) entry which is preliminary data.</text>
</comment>
<dbReference type="EMBL" id="JACGCM010000926">
    <property type="protein sequence ID" value="KAF6164455.1"/>
    <property type="molecule type" value="Genomic_DNA"/>
</dbReference>
<dbReference type="AlphaFoldDB" id="A0A7J7NBC6"/>
<accession>A0A7J7NBC6</accession>
<evidence type="ECO:0000256" key="1">
    <source>
        <dbReference type="SAM" id="MobiDB-lite"/>
    </source>
</evidence>
<sequence length="102" mass="12270">IKRDLHYHQKSSSHNKNSLLPHRIRKSSRPHLYYSSNKHFQKPKATPFLHSQKSSLVVELVYSSQHLHHQVKRFLYLISIQHFVQNIHYLRHCIVILARTRT</sequence>
<feature type="non-terminal residue" evidence="2">
    <location>
        <position position="1"/>
    </location>
</feature>
<proteinExistence type="predicted"/>
<dbReference type="Proteomes" id="UP000541444">
    <property type="component" value="Unassembled WGS sequence"/>
</dbReference>
<gene>
    <name evidence="2" type="ORF">GIB67_025281</name>
</gene>
<organism evidence="2 3">
    <name type="scientific">Kingdonia uniflora</name>
    <dbReference type="NCBI Taxonomy" id="39325"/>
    <lineage>
        <taxon>Eukaryota</taxon>
        <taxon>Viridiplantae</taxon>
        <taxon>Streptophyta</taxon>
        <taxon>Embryophyta</taxon>
        <taxon>Tracheophyta</taxon>
        <taxon>Spermatophyta</taxon>
        <taxon>Magnoliopsida</taxon>
        <taxon>Ranunculales</taxon>
        <taxon>Circaeasteraceae</taxon>
        <taxon>Kingdonia</taxon>
    </lineage>
</organism>
<reference evidence="2 3" key="1">
    <citation type="journal article" date="2020" name="IScience">
        <title>Genome Sequencing of the Endangered Kingdonia uniflora (Circaeasteraceae, Ranunculales) Reveals Potential Mechanisms of Evolutionary Specialization.</title>
        <authorList>
            <person name="Sun Y."/>
            <person name="Deng T."/>
            <person name="Zhang A."/>
            <person name="Moore M.J."/>
            <person name="Landis J.B."/>
            <person name="Lin N."/>
            <person name="Zhang H."/>
            <person name="Zhang X."/>
            <person name="Huang J."/>
            <person name="Zhang X."/>
            <person name="Sun H."/>
            <person name="Wang H."/>
        </authorList>
    </citation>
    <scope>NUCLEOTIDE SEQUENCE [LARGE SCALE GENOMIC DNA]</scope>
    <source>
        <strain evidence="2">TB1705</strain>
        <tissue evidence="2">Leaf</tissue>
    </source>
</reference>
<protein>
    <submittedName>
        <fullName evidence="2">Uncharacterized protein</fullName>
    </submittedName>
</protein>
<name>A0A7J7NBC6_9MAGN</name>
<evidence type="ECO:0000313" key="3">
    <source>
        <dbReference type="Proteomes" id="UP000541444"/>
    </source>
</evidence>
<evidence type="ECO:0000313" key="2">
    <source>
        <dbReference type="EMBL" id="KAF6164455.1"/>
    </source>
</evidence>
<feature type="region of interest" description="Disordered" evidence="1">
    <location>
        <begin position="1"/>
        <end position="22"/>
    </location>
</feature>
<keyword evidence="3" id="KW-1185">Reference proteome</keyword>